<reference evidence="11" key="1">
    <citation type="journal article" date="2023" name="G3 (Bethesda)">
        <title>A reference genome for the long-term kleptoplast-retaining sea slug Elysia crispata morphotype clarki.</title>
        <authorList>
            <person name="Eastman K.E."/>
            <person name="Pendleton A.L."/>
            <person name="Shaikh M.A."/>
            <person name="Suttiyut T."/>
            <person name="Ogas R."/>
            <person name="Tomko P."/>
            <person name="Gavelis G."/>
            <person name="Widhalm J.R."/>
            <person name="Wisecaver J.H."/>
        </authorList>
    </citation>
    <scope>NUCLEOTIDE SEQUENCE</scope>
    <source>
        <strain evidence="11">ECLA1</strain>
    </source>
</reference>
<feature type="transmembrane region" description="Helical" evidence="9">
    <location>
        <begin position="133"/>
        <end position="153"/>
    </location>
</feature>
<evidence type="ECO:0000256" key="1">
    <source>
        <dbReference type="ARBA" id="ARBA00004141"/>
    </source>
</evidence>
<evidence type="ECO:0000313" key="12">
    <source>
        <dbReference type="Proteomes" id="UP001283361"/>
    </source>
</evidence>
<dbReference type="Proteomes" id="UP001283361">
    <property type="component" value="Unassembled WGS sequence"/>
</dbReference>
<dbReference type="PANTHER" id="PTHR10519">
    <property type="entry name" value="GABA-B RECEPTOR"/>
    <property type="match status" value="1"/>
</dbReference>
<evidence type="ECO:0000256" key="2">
    <source>
        <dbReference type="ARBA" id="ARBA00022692"/>
    </source>
</evidence>
<evidence type="ECO:0000256" key="8">
    <source>
        <dbReference type="ARBA" id="ARBA00023224"/>
    </source>
</evidence>
<evidence type="ECO:0000256" key="5">
    <source>
        <dbReference type="ARBA" id="ARBA00023136"/>
    </source>
</evidence>
<dbReference type="PROSITE" id="PS50259">
    <property type="entry name" value="G_PROTEIN_RECEP_F3_4"/>
    <property type="match status" value="1"/>
</dbReference>
<feature type="transmembrane region" description="Helical" evidence="9">
    <location>
        <begin position="217"/>
        <end position="238"/>
    </location>
</feature>
<dbReference type="GO" id="GO:0007214">
    <property type="term" value="P:gamma-aminobutyric acid signaling pathway"/>
    <property type="evidence" value="ECO:0007669"/>
    <property type="project" value="TreeGrafter"/>
</dbReference>
<dbReference type="AlphaFoldDB" id="A0AAE0Z0I4"/>
<keyword evidence="12" id="KW-1185">Reference proteome</keyword>
<dbReference type="GO" id="GO:0038039">
    <property type="term" value="C:G protein-coupled receptor heterodimeric complex"/>
    <property type="evidence" value="ECO:0007669"/>
    <property type="project" value="TreeGrafter"/>
</dbReference>
<keyword evidence="8" id="KW-0807">Transducer</keyword>
<keyword evidence="3 9" id="KW-1133">Transmembrane helix</keyword>
<gene>
    <name evidence="11" type="ORF">RRG08_008209</name>
</gene>
<proteinExistence type="predicted"/>
<dbReference type="InterPro" id="IPR017978">
    <property type="entry name" value="GPCR_3_C"/>
</dbReference>
<feature type="domain" description="G-protein coupled receptors family 3 profile" evidence="10">
    <location>
        <begin position="97"/>
        <end position="241"/>
    </location>
</feature>
<dbReference type="PANTHER" id="PTHR10519:SF77">
    <property type="entry name" value="GAMMA-AMINOBUTYRIC ACID TYPE B RECEPTOR SUBUNIT 1"/>
    <property type="match status" value="1"/>
</dbReference>
<evidence type="ECO:0000256" key="3">
    <source>
        <dbReference type="ARBA" id="ARBA00022989"/>
    </source>
</evidence>
<evidence type="ECO:0000256" key="7">
    <source>
        <dbReference type="ARBA" id="ARBA00023180"/>
    </source>
</evidence>
<accession>A0AAE0Z0I4</accession>
<comment type="caution">
    <text evidence="11">The sequence shown here is derived from an EMBL/GenBank/DDBJ whole genome shotgun (WGS) entry which is preliminary data.</text>
</comment>
<comment type="subcellular location">
    <subcellularLocation>
        <location evidence="1">Membrane</location>
        <topology evidence="1">Multi-pass membrane protein</topology>
    </subcellularLocation>
</comment>
<sequence>MICDHNPRFCYQLSSVIGSLDPSVVFGYKAIFLAYETQNIFSMSHHNLHIHRIICTPEVCSDHLKEALKGPFITDSIILHQEPRLTEVAMVEWRRVVFGYKVILLICGIVLAYETLSVRLKQVNDFRFVGMSIYNVVHNHFLSIGIVIKLSLICYSRIRIAEAPVAYDAVWVIAFSFPNAAAKDLVFVYSVLCETLQMLFVITAPISLIFGNQENMTFDFVSLAIVLCSILSVGLIIVPEVSYSLAWAVMTFHGSLSLVAFSDSVPCPTLSHFASPSIF</sequence>
<keyword evidence="2 9" id="KW-0812">Transmembrane</keyword>
<feature type="transmembrane region" description="Helical" evidence="9">
    <location>
        <begin position="96"/>
        <end position="113"/>
    </location>
</feature>
<evidence type="ECO:0000313" key="11">
    <source>
        <dbReference type="EMBL" id="KAK3759627.1"/>
    </source>
</evidence>
<evidence type="ECO:0000256" key="6">
    <source>
        <dbReference type="ARBA" id="ARBA00023170"/>
    </source>
</evidence>
<dbReference type="EMBL" id="JAWDGP010005097">
    <property type="protein sequence ID" value="KAK3759627.1"/>
    <property type="molecule type" value="Genomic_DNA"/>
</dbReference>
<name>A0AAE0Z0I4_9GAST</name>
<evidence type="ECO:0000256" key="9">
    <source>
        <dbReference type="SAM" id="Phobius"/>
    </source>
</evidence>
<keyword evidence="5 9" id="KW-0472">Membrane</keyword>
<keyword evidence="7" id="KW-0325">Glycoprotein</keyword>
<keyword evidence="6" id="KW-0675">Receptor</keyword>
<protein>
    <recommendedName>
        <fullName evidence="10">G-protein coupled receptors family 3 profile domain-containing protein</fullName>
    </recommendedName>
</protein>
<evidence type="ECO:0000256" key="4">
    <source>
        <dbReference type="ARBA" id="ARBA00023040"/>
    </source>
</evidence>
<feature type="transmembrane region" description="Helical" evidence="9">
    <location>
        <begin position="187"/>
        <end position="210"/>
    </location>
</feature>
<keyword evidence="4" id="KW-0297">G-protein coupled receptor</keyword>
<organism evidence="11 12">
    <name type="scientific">Elysia crispata</name>
    <name type="common">lettuce slug</name>
    <dbReference type="NCBI Taxonomy" id="231223"/>
    <lineage>
        <taxon>Eukaryota</taxon>
        <taxon>Metazoa</taxon>
        <taxon>Spiralia</taxon>
        <taxon>Lophotrochozoa</taxon>
        <taxon>Mollusca</taxon>
        <taxon>Gastropoda</taxon>
        <taxon>Heterobranchia</taxon>
        <taxon>Euthyneura</taxon>
        <taxon>Panpulmonata</taxon>
        <taxon>Sacoglossa</taxon>
        <taxon>Placobranchoidea</taxon>
        <taxon>Plakobranchidae</taxon>
        <taxon>Elysia</taxon>
    </lineage>
</organism>
<evidence type="ECO:0000259" key="10">
    <source>
        <dbReference type="PROSITE" id="PS50259"/>
    </source>
</evidence>
<dbReference type="InterPro" id="IPR002455">
    <property type="entry name" value="GPCR3_GABA-B"/>
</dbReference>
<dbReference type="GO" id="GO:0004965">
    <property type="term" value="F:G protein-coupled GABA receptor activity"/>
    <property type="evidence" value="ECO:0007669"/>
    <property type="project" value="InterPro"/>
</dbReference>